<dbReference type="CDD" id="cd08204">
    <property type="entry name" value="ArfGap"/>
    <property type="match status" value="1"/>
</dbReference>
<keyword evidence="5" id="KW-1185">Reference proteome</keyword>
<dbReference type="Proteomes" id="UP000308092">
    <property type="component" value="Unassembled WGS sequence"/>
</dbReference>
<dbReference type="VEuPathDB" id="FungiDB:EYZ11_002402"/>
<feature type="compositionally biased region" description="Polar residues" evidence="2">
    <location>
        <begin position="190"/>
        <end position="206"/>
    </location>
</feature>
<evidence type="ECO:0000259" key="3">
    <source>
        <dbReference type="PROSITE" id="PS50115"/>
    </source>
</evidence>
<feature type="compositionally biased region" description="Low complexity" evidence="2">
    <location>
        <begin position="605"/>
        <end position="617"/>
    </location>
</feature>
<dbReference type="PRINTS" id="PR00405">
    <property type="entry name" value="REVINTRACTNG"/>
</dbReference>
<feature type="region of interest" description="Disordered" evidence="2">
    <location>
        <begin position="270"/>
        <end position="337"/>
    </location>
</feature>
<dbReference type="InterPro" id="IPR037278">
    <property type="entry name" value="ARFGAP/RecO"/>
</dbReference>
<keyword evidence="1" id="KW-0479">Metal-binding</keyword>
<dbReference type="SUPFAM" id="SSF46934">
    <property type="entry name" value="UBA-like"/>
    <property type="match status" value="1"/>
</dbReference>
<gene>
    <name evidence="4" type="ORF">EYZ11_002402</name>
</gene>
<dbReference type="GO" id="GO:0005096">
    <property type="term" value="F:GTPase activator activity"/>
    <property type="evidence" value="ECO:0007669"/>
    <property type="project" value="InterPro"/>
</dbReference>
<accession>A0A4V3UQ87</accession>
<dbReference type="EMBL" id="SOSA01000053">
    <property type="protein sequence ID" value="THC98114.1"/>
    <property type="molecule type" value="Genomic_DNA"/>
</dbReference>
<feature type="region of interest" description="Disordered" evidence="2">
    <location>
        <begin position="349"/>
        <end position="479"/>
    </location>
</feature>
<feature type="compositionally biased region" description="Low complexity" evidence="2">
    <location>
        <begin position="456"/>
        <end position="479"/>
    </location>
</feature>
<dbReference type="InterPro" id="IPR051718">
    <property type="entry name" value="ARF_GTPase-activating"/>
</dbReference>
<feature type="compositionally biased region" description="Pro residues" evidence="2">
    <location>
        <begin position="171"/>
        <end position="181"/>
    </location>
</feature>
<dbReference type="GO" id="GO:0005737">
    <property type="term" value="C:cytoplasm"/>
    <property type="evidence" value="ECO:0007669"/>
    <property type="project" value="TreeGrafter"/>
</dbReference>
<dbReference type="STRING" id="1220188.A0A4V3UQ87"/>
<keyword evidence="1" id="KW-0863">Zinc-finger</keyword>
<feature type="compositionally biased region" description="Polar residues" evidence="2">
    <location>
        <begin position="361"/>
        <end position="378"/>
    </location>
</feature>
<feature type="region of interest" description="Disordered" evidence="2">
    <location>
        <begin position="143"/>
        <end position="229"/>
    </location>
</feature>
<feature type="region of interest" description="Disordered" evidence="2">
    <location>
        <begin position="571"/>
        <end position="662"/>
    </location>
</feature>
<feature type="compositionally biased region" description="Polar residues" evidence="2">
    <location>
        <begin position="407"/>
        <end position="421"/>
    </location>
</feature>
<evidence type="ECO:0000256" key="2">
    <source>
        <dbReference type="SAM" id="MobiDB-lite"/>
    </source>
</evidence>
<dbReference type="GO" id="GO:0008270">
    <property type="term" value="F:zinc ion binding"/>
    <property type="evidence" value="ECO:0007669"/>
    <property type="project" value="UniProtKB-KW"/>
</dbReference>
<proteinExistence type="predicted"/>
<evidence type="ECO:0000313" key="4">
    <source>
        <dbReference type="EMBL" id="THC98114.1"/>
    </source>
</evidence>
<feature type="compositionally biased region" description="Polar residues" evidence="2">
    <location>
        <begin position="275"/>
        <end position="295"/>
    </location>
</feature>
<dbReference type="PANTHER" id="PTHR45705">
    <property type="entry name" value="FI20236P1"/>
    <property type="match status" value="1"/>
</dbReference>
<dbReference type="SMART" id="SM00105">
    <property type="entry name" value="ArfGap"/>
    <property type="match status" value="1"/>
</dbReference>
<evidence type="ECO:0000313" key="5">
    <source>
        <dbReference type="Proteomes" id="UP000308092"/>
    </source>
</evidence>
<dbReference type="AlphaFoldDB" id="A0A4V3UQ87"/>
<feature type="compositionally biased region" description="Low complexity" evidence="2">
    <location>
        <begin position="571"/>
        <end position="585"/>
    </location>
</feature>
<dbReference type="Pfam" id="PF01412">
    <property type="entry name" value="ArfGap"/>
    <property type="match status" value="1"/>
</dbReference>
<dbReference type="SUPFAM" id="SSF57863">
    <property type="entry name" value="ArfGap/RecO-like zinc finger"/>
    <property type="match status" value="1"/>
</dbReference>
<comment type="caution">
    <text evidence="4">The sequence shown here is derived from an EMBL/GenBank/DDBJ whole genome shotgun (WGS) entry which is preliminary data.</text>
</comment>
<dbReference type="InterPro" id="IPR038508">
    <property type="entry name" value="ArfGAP_dom_sf"/>
</dbReference>
<evidence type="ECO:0000256" key="1">
    <source>
        <dbReference type="PROSITE-ProRule" id="PRU00288"/>
    </source>
</evidence>
<dbReference type="PROSITE" id="PS50115">
    <property type="entry name" value="ARFGAP"/>
    <property type="match status" value="1"/>
</dbReference>
<sequence length="662" mass="70664">MVIGISKRQQFRNERTLQDLIRSVPGNDRCADCEAMNPGWASWNMGIFLCMRCAAIHRKMGTHISKVKSLSMDSWTSEQVDVSLSHEQPMSGNGGVLIESLQNMKSHGNTLMNKIFNPRNVKPPVPADVDEADACMERFIRQKYQHRSLEDGRPKPPSRQDSSHRDRSPEGSPPPLPPKPSKPFGFGLRSASSATNLHRISTSQGDAPSPRFPSVGSQGMGASVGNRDKGSFESMMATLRDMGFQNERRNAIVLRELDGNLDKSIETLVRLGEGSNPTSGVRTPSLPTGASSNPFDQLDSKPPAQPTGQSYNPFDMPTTQPQPQPQLQLQSSSVQQPLEQSFQNLQVSQPLFPHSTGGHPPQQQTPFSQPYYLQSATPPASAALQGSFVSSPQPLDGSHNPFFQPGAQPQVTPPIGQTNPFFAQVPSMQPQGQAAAGGGSPGFPPPRHANTMPALPASSPFGQPSPFQSQPPSLQVQPAQLSPNPFPTMTTPATPQSAGFQVPSQFAHQTSTQHLVPQPTGRLNKNTILSLYNVSPAPSMIPENPQFQSSAGLYPVAPGATSPYSAAPLTQQSAAAARTQSSISSFPQTADSQAGSRNPFVSTVPGPGAAPAPQQQGLTVPAPPTAMGAARSHMSQQSVDISGFQNGRHSPDAFANLSARYG</sequence>
<dbReference type="PANTHER" id="PTHR45705:SF7">
    <property type="entry name" value="ACTIVATING PROTEIN FOR ARF, PUTATIVE (AFU_ORTHOLOGUE AFUA_4G09120)-RELATED"/>
    <property type="match status" value="1"/>
</dbReference>
<dbReference type="InterPro" id="IPR001164">
    <property type="entry name" value="ArfGAP_dom"/>
</dbReference>
<dbReference type="Gene3D" id="1.10.220.150">
    <property type="entry name" value="Arf GTPase activating protein"/>
    <property type="match status" value="1"/>
</dbReference>
<protein>
    <recommendedName>
        <fullName evidence="3">Arf-GAP domain-containing protein</fullName>
    </recommendedName>
</protein>
<dbReference type="Gene3D" id="1.10.8.10">
    <property type="entry name" value="DNA helicase RuvA subunit, C-terminal domain"/>
    <property type="match status" value="1"/>
</dbReference>
<name>A0A4V3UQ87_9EURO</name>
<feature type="compositionally biased region" description="Low complexity" evidence="2">
    <location>
        <begin position="325"/>
        <end position="337"/>
    </location>
</feature>
<dbReference type="InterPro" id="IPR009060">
    <property type="entry name" value="UBA-like_sf"/>
</dbReference>
<keyword evidence="1" id="KW-0862">Zinc</keyword>
<feature type="domain" description="Arf-GAP" evidence="3">
    <location>
        <begin position="15"/>
        <end position="162"/>
    </location>
</feature>
<feature type="compositionally biased region" description="Polar residues" evidence="2">
    <location>
        <begin position="586"/>
        <end position="601"/>
    </location>
</feature>
<reference evidence="4 5" key="1">
    <citation type="submission" date="2019-03" db="EMBL/GenBank/DDBJ databases">
        <title>The genome sequence of a newly discovered highly antifungal drug resistant Aspergillus species, Aspergillus tanneri NIH 1004.</title>
        <authorList>
            <person name="Mounaud S."/>
            <person name="Singh I."/>
            <person name="Joardar V."/>
            <person name="Pakala S."/>
            <person name="Pakala S."/>
            <person name="Venepally P."/>
            <person name="Hoover J."/>
            <person name="Nierman W."/>
            <person name="Chung J."/>
            <person name="Losada L."/>
        </authorList>
    </citation>
    <scope>NUCLEOTIDE SEQUENCE [LARGE SCALE GENOMIC DNA]</scope>
    <source>
        <strain evidence="4 5">NIH1004</strain>
    </source>
</reference>
<feature type="compositionally biased region" description="Polar residues" evidence="2">
    <location>
        <begin position="633"/>
        <end position="648"/>
    </location>
</feature>
<organism evidence="4 5">
    <name type="scientific">Aspergillus tanneri</name>
    <dbReference type="NCBI Taxonomy" id="1220188"/>
    <lineage>
        <taxon>Eukaryota</taxon>
        <taxon>Fungi</taxon>
        <taxon>Dikarya</taxon>
        <taxon>Ascomycota</taxon>
        <taxon>Pezizomycotina</taxon>
        <taxon>Eurotiomycetes</taxon>
        <taxon>Eurotiomycetidae</taxon>
        <taxon>Eurotiales</taxon>
        <taxon>Aspergillaceae</taxon>
        <taxon>Aspergillus</taxon>
        <taxon>Aspergillus subgen. Circumdati</taxon>
    </lineage>
</organism>